<dbReference type="EMBL" id="CADCUS010000243">
    <property type="protein sequence ID" value="CAA9404120.1"/>
    <property type="molecule type" value="Genomic_DNA"/>
</dbReference>
<evidence type="ECO:0000313" key="1">
    <source>
        <dbReference type="EMBL" id="CAA9404120.1"/>
    </source>
</evidence>
<gene>
    <name evidence="1" type="ORF">AVDCRST_MAG66-1608</name>
</gene>
<proteinExistence type="predicted"/>
<reference evidence="1" key="1">
    <citation type="submission" date="2020-02" db="EMBL/GenBank/DDBJ databases">
        <authorList>
            <person name="Meier V. D."/>
        </authorList>
    </citation>
    <scope>NUCLEOTIDE SEQUENCE</scope>
    <source>
        <strain evidence="1">AVDCRST_MAG66</strain>
    </source>
</reference>
<dbReference type="AlphaFoldDB" id="A0A6J4P6H8"/>
<sequence length="174" mass="18804">MTGDNNDVWEVVGDEQRLALNQPVRCWTLRTSLPIDTTGTFWNRARNLGKITLQHTDLCVVRDVDGASKLTNGTPITEFDPQGQLRVTGWQPPARPSVSIANTDGVLVFNPSGPGGTGISHFELTGNQATMSVQIQITGTINLGIPLTQGLFVGLNKTFTKDYNITADDLGAPR</sequence>
<organism evidence="1">
    <name type="scientific">uncultured Pseudonocardia sp</name>
    <dbReference type="NCBI Taxonomy" id="211455"/>
    <lineage>
        <taxon>Bacteria</taxon>
        <taxon>Bacillati</taxon>
        <taxon>Actinomycetota</taxon>
        <taxon>Actinomycetes</taxon>
        <taxon>Pseudonocardiales</taxon>
        <taxon>Pseudonocardiaceae</taxon>
        <taxon>Pseudonocardia</taxon>
        <taxon>environmental samples</taxon>
    </lineage>
</organism>
<accession>A0A6J4P6H8</accession>
<name>A0A6J4P6H8_9PSEU</name>
<protein>
    <submittedName>
        <fullName evidence="1">Uncharacterized protein</fullName>
    </submittedName>
</protein>